<evidence type="ECO:0000256" key="10">
    <source>
        <dbReference type="ARBA" id="ARBA00035861"/>
    </source>
</evidence>
<dbReference type="AlphaFoldDB" id="A0A9D7SH93"/>
<evidence type="ECO:0000256" key="3">
    <source>
        <dbReference type="ARBA" id="ARBA00022457"/>
    </source>
</evidence>
<dbReference type="InterPro" id="IPR020476">
    <property type="entry name" value="Nudix_hydrolase"/>
</dbReference>
<keyword evidence="3" id="KW-0515">Mutator protein</keyword>
<evidence type="ECO:0000256" key="7">
    <source>
        <dbReference type="ARBA" id="ARBA00022801"/>
    </source>
</evidence>
<dbReference type="Pfam" id="PF00293">
    <property type="entry name" value="NUDIX"/>
    <property type="match status" value="1"/>
</dbReference>
<accession>A0A9D7SH93</accession>
<keyword evidence="8" id="KW-0460">Magnesium</keyword>
<dbReference type="PANTHER" id="PTHR47707">
    <property type="entry name" value="8-OXO-DGTP DIPHOSPHATASE"/>
    <property type="match status" value="1"/>
</dbReference>
<evidence type="ECO:0000256" key="12">
    <source>
        <dbReference type="ARBA" id="ARBA00038905"/>
    </source>
</evidence>
<dbReference type="GO" id="GO:0008413">
    <property type="term" value="F:8-oxo-7,8-dihydroguanosine triphosphate pyrophosphatase activity"/>
    <property type="evidence" value="ECO:0007669"/>
    <property type="project" value="TreeGrafter"/>
</dbReference>
<sequence>MKDVALALIRRGNRWFLQRRNPSNPVLPGVWEFPGGKCEAGETPQHALARELQEEVGWTLRAAEPWPVIEGSIRLHPFLVEADGDPRTELAWGWFTVADMLSLPIPPRNHALIERMRLQGNLGSSQVI</sequence>
<dbReference type="PROSITE" id="PS00893">
    <property type="entry name" value="NUDIX_BOX"/>
    <property type="match status" value="1"/>
</dbReference>
<evidence type="ECO:0000313" key="19">
    <source>
        <dbReference type="EMBL" id="MBK9796484.1"/>
    </source>
</evidence>
<dbReference type="GO" id="GO:0044715">
    <property type="term" value="F:8-oxo-dGDP phosphatase activity"/>
    <property type="evidence" value="ECO:0007669"/>
    <property type="project" value="TreeGrafter"/>
</dbReference>
<evidence type="ECO:0000256" key="15">
    <source>
        <dbReference type="ARBA" id="ARBA00041979"/>
    </source>
</evidence>
<organism evidence="19 20">
    <name type="scientific">Candidatus Geothrix skivensis</name>
    <dbReference type="NCBI Taxonomy" id="2954439"/>
    <lineage>
        <taxon>Bacteria</taxon>
        <taxon>Pseudomonadati</taxon>
        <taxon>Acidobacteriota</taxon>
        <taxon>Holophagae</taxon>
        <taxon>Holophagales</taxon>
        <taxon>Holophagaceae</taxon>
        <taxon>Geothrix</taxon>
    </lineage>
</organism>
<dbReference type="SUPFAM" id="SSF55811">
    <property type="entry name" value="Nudix"/>
    <property type="match status" value="1"/>
</dbReference>
<evidence type="ECO:0000256" key="4">
    <source>
        <dbReference type="ARBA" id="ARBA00022705"/>
    </source>
</evidence>
<dbReference type="EMBL" id="JADKIO010000006">
    <property type="protein sequence ID" value="MBK9796484.1"/>
    <property type="molecule type" value="Genomic_DNA"/>
</dbReference>
<name>A0A9D7SH93_9BACT</name>
<comment type="similarity">
    <text evidence="2 17">Belongs to the Nudix hydrolase family.</text>
</comment>
<keyword evidence="4" id="KW-0235">DNA replication</keyword>
<evidence type="ECO:0000256" key="6">
    <source>
        <dbReference type="ARBA" id="ARBA00022763"/>
    </source>
</evidence>
<dbReference type="PRINTS" id="PR00502">
    <property type="entry name" value="NUDIXFAMILY"/>
</dbReference>
<dbReference type="InterPro" id="IPR020084">
    <property type="entry name" value="NUDIX_hydrolase_CS"/>
</dbReference>
<dbReference type="InterPro" id="IPR000086">
    <property type="entry name" value="NUDIX_hydrolase_dom"/>
</dbReference>
<dbReference type="PANTHER" id="PTHR47707:SF1">
    <property type="entry name" value="NUDIX HYDROLASE FAMILY PROTEIN"/>
    <property type="match status" value="1"/>
</dbReference>
<comment type="catalytic activity">
    <reaction evidence="10">
        <text>8-oxo-dGTP + H2O = 8-oxo-dGMP + diphosphate + H(+)</text>
        <dbReference type="Rhea" id="RHEA:31575"/>
        <dbReference type="ChEBI" id="CHEBI:15377"/>
        <dbReference type="ChEBI" id="CHEBI:15378"/>
        <dbReference type="ChEBI" id="CHEBI:33019"/>
        <dbReference type="ChEBI" id="CHEBI:63224"/>
        <dbReference type="ChEBI" id="CHEBI:77896"/>
        <dbReference type="EC" id="3.6.1.55"/>
    </reaction>
</comment>
<comment type="caution">
    <text evidence="19">The sequence shown here is derived from an EMBL/GenBank/DDBJ whole genome shotgun (WGS) entry which is preliminary data.</text>
</comment>
<evidence type="ECO:0000313" key="20">
    <source>
        <dbReference type="Proteomes" id="UP000886657"/>
    </source>
</evidence>
<protein>
    <recommendedName>
        <fullName evidence="13">8-oxo-dGTP diphosphatase</fullName>
        <ecNumber evidence="12">3.6.1.55</ecNumber>
    </recommendedName>
    <alternativeName>
        <fullName evidence="16">7,8-dihydro-8-oxoguanine-triphosphatase</fullName>
    </alternativeName>
    <alternativeName>
        <fullName evidence="15">Mutator protein MutT</fullName>
    </alternativeName>
    <alternativeName>
        <fullName evidence="14">dGTP pyrophosphohydrolase</fullName>
    </alternativeName>
</protein>
<dbReference type="Proteomes" id="UP000886657">
    <property type="component" value="Unassembled WGS sequence"/>
</dbReference>
<feature type="domain" description="Nudix hydrolase" evidence="18">
    <location>
        <begin position="1"/>
        <end position="118"/>
    </location>
</feature>
<evidence type="ECO:0000256" key="17">
    <source>
        <dbReference type="RuleBase" id="RU003476"/>
    </source>
</evidence>
<dbReference type="GO" id="GO:0006260">
    <property type="term" value="P:DNA replication"/>
    <property type="evidence" value="ECO:0007669"/>
    <property type="project" value="UniProtKB-KW"/>
</dbReference>
<proteinExistence type="inferred from homology"/>
<dbReference type="InterPro" id="IPR047127">
    <property type="entry name" value="MutT-like"/>
</dbReference>
<dbReference type="CDD" id="cd03425">
    <property type="entry name" value="NUDIX_MutT_NudA_like"/>
    <property type="match status" value="1"/>
</dbReference>
<keyword evidence="5" id="KW-0479">Metal-binding</keyword>
<evidence type="ECO:0000256" key="9">
    <source>
        <dbReference type="ARBA" id="ARBA00023204"/>
    </source>
</evidence>
<keyword evidence="7 17" id="KW-0378">Hydrolase</keyword>
<dbReference type="PROSITE" id="PS51462">
    <property type="entry name" value="NUDIX"/>
    <property type="match status" value="1"/>
</dbReference>
<evidence type="ECO:0000256" key="13">
    <source>
        <dbReference type="ARBA" id="ARBA00040794"/>
    </source>
</evidence>
<dbReference type="GO" id="GO:0006281">
    <property type="term" value="P:DNA repair"/>
    <property type="evidence" value="ECO:0007669"/>
    <property type="project" value="UniProtKB-KW"/>
</dbReference>
<keyword evidence="9" id="KW-0234">DNA repair</keyword>
<evidence type="ECO:0000256" key="8">
    <source>
        <dbReference type="ARBA" id="ARBA00022842"/>
    </source>
</evidence>
<evidence type="ECO:0000256" key="5">
    <source>
        <dbReference type="ARBA" id="ARBA00022723"/>
    </source>
</evidence>
<dbReference type="GO" id="GO:0044716">
    <property type="term" value="F:8-oxo-GDP phosphatase activity"/>
    <property type="evidence" value="ECO:0007669"/>
    <property type="project" value="TreeGrafter"/>
</dbReference>
<comment type="cofactor">
    <cofactor evidence="1">
        <name>Mg(2+)</name>
        <dbReference type="ChEBI" id="CHEBI:18420"/>
    </cofactor>
</comment>
<dbReference type="GO" id="GO:0046872">
    <property type="term" value="F:metal ion binding"/>
    <property type="evidence" value="ECO:0007669"/>
    <property type="project" value="UniProtKB-KW"/>
</dbReference>
<keyword evidence="6" id="KW-0227">DNA damage</keyword>
<dbReference type="EC" id="3.6.1.55" evidence="12"/>
<dbReference type="InterPro" id="IPR015797">
    <property type="entry name" value="NUDIX_hydrolase-like_dom_sf"/>
</dbReference>
<evidence type="ECO:0000256" key="1">
    <source>
        <dbReference type="ARBA" id="ARBA00001946"/>
    </source>
</evidence>
<evidence type="ECO:0000256" key="16">
    <source>
        <dbReference type="ARBA" id="ARBA00042798"/>
    </source>
</evidence>
<evidence type="ECO:0000256" key="2">
    <source>
        <dbReference type="ARBA" id="ARBA00005582"/>
    </source>
</evidence>
<evidence type="ECO:0000256" key="11">
    <source>
        <dbReference type="ARBA" id="ARBA00036904"/>
    </source>
</evidence>
<dbReference type="GO" id="GO:0035539">
    <property type="term" value="F:8-oxo-7,8-dihydrodeoxyguanosine triphosphate pyrophosphatase activity"/>
    <property type="evidence" value="ECO:0007669"/>
    <property type="project" value="UniProtKB-EC"/>
</dbReference>
<evidence type="ECO:0000256" key="14">
    <source>
        <dbReference type="ARBA" id="ARBA00041592"/>
    </source>
</evidence>
<dbReference type="Gene3D" id="3.90.79.10">
    <property type="entry name" value="Nucleoside Triphosphate Pyrophosphohydrolase"/>
    <property type="match status" value="1"/>
</dbReference>
<gene>
    <name evidence="19" type="ORF">IPP58_08285</name>
</gene>
<comment type="catalytic activity">
    <reaction evidence="11">
        <text>8-oxo-GTP + H2O = 8-oxo-GMP + diphosphate + H(+)</text>
        <dbReference type="Rhea" id="RHEA:67616"/>
        <dbReference type="ChEBI" id="CHEBI:15377"/>
        <dbReference type="ChEBI" id="CHEBI:15378"/>
        <dbReference type="ChEBI" id="CHEBI:33019"/>
        <dbReference type="ChEBI" id="CHEBI:143553"/>
        <dbReference type="ChEBI" id="CHEBI:145694"/>
    </reaction>
</comment>
<reference evidence="19" key="1">
    <citation type="submission" date="2020-10" db="EMBL/GenBank/DDBJ databases">
        <title>Connecting structure to function with the recovery of over 1000 high-quality activated sludge metagenome-assembled genomes encoding full-length rRNA genes using long-read sequencing.</title>
        <authorList>
            <person name="Singleton C.M."/>
            <person name="Petriglieri F."/>
            <person name="Kristensen J.M."/>
            <person name="Kirkegaard R.H."/>
            <person name="Michaelsen T.Y."/>
            <person name="Andersen M.H."/>
            <person name="Karst S.M."/>
            <person name="Dueholm M.S."/>
            <person name="Nielsen P.H."/>
            <person name="Albertsen M."/>
        </authorList>
    </citation>
    <scope>NUCLEOTIDE SEQUENCE</scope>
    <source>
        <strain evidence="19">Skiv_18-Q3-R9-52_MAXAC.067</strain>
    </source>
</reference>
<evidence type="ECO:0000259" key="18">
    <source>
        <dbReference type="PROSITE" id="PS51462"/>
    </source>
</evidence>